<gene>
    <name evidence="8" type="ORF">OAUR00152_LOCUS22073</name>
    <name evidence="9" type="ORF">OAUR00152_LOCUS22074</name>
    <name evidence="10" type="ORF">OAUR00152_LOCUS22075</name>
</gene>
<feature type="transmembrane region" description="Helical" evidence="6">
    <location>
        <begin position="219"/>
        <end position="238"/>
    </location>
</feature>
<reference evidence="9" key="1">
    <citation type="submission" date="2021-01" db="EMBL/GenBank/DDBJ databases">
        <authorList>
            <person name="Corre E."/>
            <person name="Pelletier E."/>
            <person name="Niang G."/>
            <person name="Scheremetjew M."/>
            <person name="Finn R."/>
            <person name="Kale V."/>
            <person name="Holt S."/>
            <person name="Cochrane G."/>
            <person name="Meng A."/>
            <person name="Brown T."/>
            <person name="Cohen L."/>
        </authorList>
    </citation>
    <scope>NUCLEOTIDE SEQUENCE</scope>
    <source>
        <strain evidence="9">Isolate 1302-5</strain>
    </source>
</reference>
<keyword evidence="4 6" id="KW-0472">Membrane</keyword>
<dbReference type="EMBL" id="HBKQ01032333">
    <property type="protein sequence ID" value="CAE2252517.1"/>
    <property type="molecule type" value="Transcribed_RNA"/>
</dbReference>
<evidence type="ECO:0000259" key="7">
    <source>
        <dbReference type="Pfam" id="PF00892"/>
    </source>
</evidence>
<evidence type="ECO:0000256" key="2">
    <source>
        <dbReference type="ARBA" id="ARBA00022692"/>
    </source>
</evidence>
<evidence type="ECO:0000256" key="3">
    <source>
        <dbReference type="ARBA" id="ARBA00022989"/>
    </source>
</evidence>
<keyword evidence="3 6" id="KW-1133">Transmembrane helix</keyword>
<dbReference type="PANTHER" id="PTHR22911">
    <property type="entry name" value="ACYL-MALONYL CONDENSING ENZYME-RELATED"/>
    <property type="match status" value="1"/>
</dbReference>
<feature type="domain" description="EamA" evidence="7">
    <location>
        <begin position="32"/>
        <end position="162"/>
    </location>
</feature>
<feature type="region of interest" description="Disordered" evidence="5">
    <location>
        <begin position="1"/>
        <end position="22"/>
    </location>
</feature>
<feature type="transmembrane region" description="Helical" evidence="6">
    <location>
        <begin position="99"/>
        <end position="116"/>
    </location>
</feature>
<evidence type="ECO:0000256" key="4">
    <source>
        <dbReference type="ARBA" id="ARBA00023136"/>
    </source>
</evidence>
<dbReference type="Pfam" id="PF00892">
    <property type="entry name" value="EamA"/>
    <property type="match status" value="2"/>
</dbReference>
<feature type="transmembrane region" description="Helical" evidence="6">
    <location>
        <begin position="280"/>
        <end position="298"/>
    </location>
</feature>
<dbReference type="PANTHER" id="PTHR22911:SF6">
    <property type="entry name" value="SOLUTE CARRIER FAMILY 35 MEMBER G1"/>
    <property type="match status" value="1"/>
</dbReference>
<name>A0A6U6FZC1_9STRA</name>
<dbReference type="InterPro" id="IPR037185">
    <property type="entry name" value="EmrE-like"/>
</dbReference>
<accession>A0A6U6FZC1</accession>
<feature type="domain" description="EamA" evidence="7">
    <location>
        <begin position="189"/>
        <end position="323"/>
    </location>
</feature>
<dbReference type="SUPFAM" id="SSF103481">
    <property type="entry name" value="Multidrug resistance efflux transporter EmrE"/>
    <property type="match status" value="2"/>
</dbReference>
<feature type="transmembrane region" description="Helical" evidence="6">
    <location>
        <begin position="310"/>
        <end position="331"/>
    </location>
</feature>
<feature type="transmembrane region" description="Helical" evidence="6">
    <location>
        <begin position="250"/>
        <end position="268"/>
    </location>
</feature>
<dbReference type="GO" id="GO:0016020">
    <property type="term" value="C:membrane"/>
    <property type="evidence" value="ECO:0007669"/>
    <property type="project" value="UniProtKB-SubCell"/>
</dbReference>
<sequence>MNIKRQPIMTRGSSIVSDSSSNSMEDKHHSMLGIFFIMLGSLASSVMFLFVKFLADVNTFTLVFYRAIIEISIAVFELKRKGEPLLGAPGIRLYLAMRGAFGSIAVCAFFFGIQVLPLPDAVTLQFTTPPFAAAFAVCMVGEKWKMLDIVGAVVCLTGVAFIAHPTWLFGKTSHDDSVGDISSFRSTLAVLVTTGGAACAGLAYVTVRKIGDRASAVVMVLYFGVLSIPITMMGSALLVGEWQIWGKTAFSLKDIGLLFVVGVTSYASQFFTNLGLQHETAATATLATSTQIVWTYIFELLLLHEATDPWSVGGTGLILGYMLVVAAIKLVQESVYAPVKEAELLPFTQQEDNPLPK</sequence>
<feature type="transmembrane region" description="Helical" evidence="6">
    <location>
        <begin position="31"/>
        <end position="51"/>
    </location>
</feature>
<dbReference type="InterPro" id="IPR000620">
    <property type="entry name" value="EamA_dom"/>
</dbReference>
<feature type="transmembrane region" description="Helical" evidence="6">
    <location>
        <begin position="122"/>
        <end position="140"/>
    </location>
</feature>
<proteinExistence type="predicted"/>
<keyword evidence="2 6" id="KW-0812">Transmembrane</keyword>
<dbReference type="EMBL" id="HBKQ01032334">
    <property type="protein sequence ID" value="CAE2252518.1"/>
    <property type="molecule type" value="Transcribed_RNA"/>
</dbReference>
<dbReference type="AlphaFoldDB" id="A0A6U6FZC1"/>
<feature type="compositionally biased region" description="Low complexity" evidence="5">
    <location>
        <begin position="13"/>
        <end position="22"/>
    </location>
</feature>
<evidence type="ECO:0000313" key="9">
    <source>
        <dbReference type="EMBL" id="CAE2252518.1"/>
    </source>
</evidence>
<protein>
    <recommendedName>
        <fullName evidence="7">EamA domain-containing protein</fullName>
    </recommendedName>
</protein>
<evidence type="ECO:0000313" key="10">
    <source>
        <dbReference type="EMBL" id="CAE2252519.1"/>
    </source>
</evidence>
<feature type="transmembrane region" description="Helical" evidence="6">
    <location>
        <begin position="188"/>
        <end position="207"/>
    </location>
</feature>
<evidence type="ECO:0000256" key="1">
    <source>
        <dbReference type="ARBA" id="ARBA00004141"/>
    </source>
</evidence>
<evidence type="ECO:0000313" key="8">
    <source>
        <dbReference type="EMBL" id="CAE2252517.1"/>
    </source>
</evidence>
<dbReference type="EMBL" id="HBKQ01032335">
    <property type="protein sequence ID" value="CAE2252519.1"/>
    <property type="molecule type" value="Transcribed_RNA"/>
</dbReference>
<evidence type="ECO:0000256" key="6">
    <source>
        <dbReference type="SAM" id="Phobius"/>
    </source>
</evidence>
<evidence type="ECO:0000256" key="5">
    <source>
        <dbReference type="SAM" id="MobiDB-lite"/>
    </source>
</evidence>
<organism evidence="9">
    <name type="scientific">Odontella aurita</name>
    <dbReference type="NCBI Taxonomy" id="265563"/>
    <lineage>
        <taxon>Eukaryota</taxon>
        <taxon>Sar</taxon>
        <taxon>Stramenopiles</taxon>
        <taxon>Ochrophyta</taxon>
        <taxon>Bacillariophyta</taxon>
        <taxon>Mediophyceae</taxon>
        <taxon>Biddulphiophycidae</taxon>
        <taxon>Eupodiscales</taxon>
        <taxon>Odontellaceae</taxon>
        <taxon>Odontella</taxon>
    </lineage>
</organism>
<feature type="transmembrane region" description="Helical" evidence="6">
    <location>
        <begin position="57"/>
        <end position="78"/>
    </location>
</feature>
<comment type="subcellular location">
    <subcellularLocation>
        <location evidence="1">Membrane</location>
        <topology evidence="1">Multi-pass membrane protein</topology>
    </subcellularLocation>
</comment>
<feature type="transmembrane region" description="Helical" evidence="6">
    <location>
        <begin position="147"/>
        <end position="168"/>
    </location>
</feature>